<dbReference type="Proteomes" id="UP000034176">
    <property type="component" value="Unassembled WGS sequence"/>
</dbReference>
<proteinExistence type="predicted"/>
<evidence type="ECO:0000313" key="3">
    <source>
        <dbReference type="Proteomes" id="UP000034176"/>
    </source>
</evidence>
<protein>
    <recommendedName>
        <fullName evidence="1">N-acetyltransferase domain-containing protein</fullName>
    </recommendedName>
</protein>
<dbReference type="EMBL" id="LBPN01000001">
    <property type="protein sequence ID" value="KKP59972.1"/>
    <property type="molecule type" value="Genomic_DNA"/>
</dbReference>
<dbReference type="SUPFAM" id="SSF55729">
    <property type="entry name" value="Acyl-CoA N-acyltransferases (Nat)"/>
    <property type="match status" value="1"/>
</dbReference>
<sequence length="198" mass="22754">MIKNLKQGDLISSAKIHYEGMTNDFLPGFGLRFLKNLHAQLINQSEIINLGYYDKNELVGFILATTNTKITMKKALVEGFWKFLPFILKKIIISPKTIINIWQTIFYGNCSDGISSEILILAIDKHHRRMGIGNKLISQLKKKLININIKHLKVGTLSSNFPANEFYKSTGGKFYASFSIYDRVWNKYSYNLLKIKKL</sequence>
<dbReference type="InterPro" id="IPR000182">
    <property type="entry name" value="GNAT_dom"/>
</dbReference>
<name>A0A0G0DXT5_9BACT</name>
<dbReference type="Pfam" id="PF00583">
    <property type="entry name" value="Acetyltransf_1"/>
    <property type="match status" value="1"/>
</dbReference>
<dbReference type="Gene3D" id="3.40.630.30">
    <property type="match status" value="1"/>
</dbReference>
<dbReference type="GO" id="GO:0016747">
    <property type="term" value="F:acyltransferase activity, transferring groups other than amino-acyl groups"/>
    <property type="evidence" value="ECO:0007669"/>
    <property type="project" value="InterPro"/>
</dbReference>
<dbReference type="AlphaFoldDB" id="A0A0G0DXT5"/>
<feature type="domain" description="N-acetyltransferase" evidence="1">
    <location>
        <begin position="1"/>
        <end position="198"/>
    </location>
</feature>
<evidence type="ECO:0000313" key="2">
    <source>
        <dbReference type="EMBL" id="KKP59972.1"/>
    </source>
</evidence>
<dbReference type="STRING" id="1618434.UR52_C0001G0052"/>
<dbReference type="InterPro" id="IPR016181">
    <property type="entry name" value="Acyl_CoA_acyltransferase"/>
</dbReference>
<organism evidence="2 3">
    <name type="scientific">Candidatus Gottesmanbacteria bacterium GW2011_GWA1_34_13</name>
    <dbReference type="NCBI Taxonomy" id="1618434"/>
    <lineage>
        <taxon>Bacteria</taxon>
        <taxon>Candidatus Gottesmaniibacteriota</taxon>
    </lineage>
</organism>
<accession>A0A0G0DXT5</accession>
<dbReference type="CDD" id="cd04301">
    <property type="entry name" value="NAT_SF"/>
    <property type="match status" value="1"/>
</dbReference>
<reference evidence="2 3" key="1">
    <citation type="journal article" date="2015" name="Nature">
        <title>rRNA introns, odd ribosomes, and small enigmatic genomes across a large radiation of phyla.</title>
        <authorList>
            <person name="Brown C.T."/>
            <person name="Hug L.A."/>
            <person name="Thomas B.C."/>
            <person name="Sharon I."/>
            <person name="Castelle C.J."/>
            <person name="Singh A."/>
            <person name="Wilkins M.J."/>
            <person name="Williams K.H."/>
            <person name="Banfield J.F."/>
        </authorList>
    </citation>
    <scope>NUCLEOTIDE SEQUENCE [LARGE SCALE GENOMIC DNA]</scope>
</reference>
<comment type="caution">
    <text evidence="2">The sequence shown here is derived from an EMBL/GenBank/DDBJ whole genome shotgun (WGS) entry which is preliminary data.</text>
</comment>
<gene>
    <name evidence="2" type="ORF">UR52_C0001G0052</name>
</gene>
<dbReference type="PROSITE" id="PS51186">
    <property type="entry name" value="GNAT"/>
    <property type="match status" value="1"/>
</dbReference>
<evidence type="ECO:0000259" key="1">
    <source>
        <dbReference type="PROSITE" id="PS51186"/>
    </source>
</evidence>